<dbReference type="STRING" id="1450537.A0A395HW55"/>
<dbReference type="OrthoDB" id="1668230at2759"/>
<evidence type="ECO:0000313" key="2">
    <source>
        <dbReference type="Proteomes" id="UP000248961"/>
    </source>
</evidence>
<reference evidence="1 2" key="1">
    <citation type="submission" date="2018-02" db="EMBL/GenBank/DDBJ databases">
        <title>The genomes of Aspergillus section Nigri reveals drivers in fungal speciation.</title>
        <authorList>
            <consortium name="DOE Joint Genome Institute"/>
            <person name="Vesth T.C."/>
            <person name="Nybo J."/>
            <person name="Theobald S."/>
            <person name="Brandl J."/>
            <person name="Frisvad J.C."/>
            <person name="Nielsen K.F."/>
            <person name="Lyhne E.K."/>
            <person name="Kogle M.E."/>
            <person name="Kuo A."/>
            <person name="Riley R."/>
            <person name="Clum A."/>
            <person name="Nolan M."/>
            <person name="Lipzen A."/>
            <person name="Salamov A."/>
            <person name="Henrissat B."/>
            <person name="Wiebenga A."/>
            <person name="De vries R.P."/>
            <person name="Grigoriev I.V."/>
            <person name="Mortensen U.H."/>
            <person name="Andersen M.R."/>
            <person name="Baker S.E."/>
        </authorList>
    </citation>
    <scope>NUCLEOTIDE SEQUENCE [LARGE SCALE GENOMIC DNA]</scope>
    <source>
        <strain evidence="1 2">CBS 101889</strain>
    </source>
</reference>
<evidence type="ECO:0000313" key="1">
    <source>
        <dbReference type="EMBL" id="RAL11756.1"/>
    </source>
</evidence>
<protein>
    <submittedName>
        <fullName evidence="1">Uncharacterized protein</fullName>
    </submittedName>
</protein>
<dbReference type="Proteomes" id="UP000248961">
    <property type="component" value="Unassembled WGS sequence"/>
</dbReference>
<gene>
    <name evidence="1" type="ORF">BO97DRAFT_453235</name>
</gene>
<proteinExistence type="predicted"/>
<accession>A0A395HW55</accession>
<keyword evidence="2" id="KW-1185">Reference proteome</keyword>
<dbReference type="EMBL" id="KZ824286">
    <property type="protein sequence ID" value="RAL11756.1"/>
    <property type="molecule type" value="Genomic_DNA"/>
</dbReference>
<dbReference type="GeneID" id="37203350"/>
<dbReference type="AlphaFoldDB" id="A0A395HW55"/>
<organism evidence="1 2">
    <name type="scientific">Aspergillus homomorphus (strain CBS 101889)</name>
    <dbReference type="NCBI Taxonomy" id="1450537"/>
    <lineage>
        <taxon>Eukaryota</taxon>
        <taxon>Fungi</taxon>
        <taxon>Dikarya</taxon>
        <taxon>Ascomycota</taxon>
        <taxon>Pezizomycotina</taxon>
        <taxon>Eurotiomycetes</taxon>
        <taxon>Eurotiomycetidae</taxon>
        <taxon>Eurotiales</taxon>
        <taxon>Aspergillaceae</taxon>
        <taxon>Aspergillus</taxon>
        <taxon>Aspergillus subgen. Circumdati</taxon>
    </lineage>
</organism>
<dbReference type="VEuPathDB" id="FungiDB:BO97DRAFT_453235"/>
<dbReference type="RefSeq" id="XP_025550910.1">
    <property type="nucleotide sequence ID" value="XM_025699061.1"/>
</dbReference>
<name>A0A395HW55_ASPHC</name>
<sequence length="69" mass="8062">MFMSWGVIMWSRKPSNLGFRNAEAAEYTNEINQTSLQNETEVLKRLRDCKGIITCYRTSQYVIELARAQ</sequence>